<reference evidence="2 3" key="1">
    <citation type="submission" date="2018-03" db="EMBL/GenBank/DDBJ databases">
        <title>Draft Genome Sequences of the Obligatory Marine Myxobacteria Enhygromyxa salina SWB007.</title>
        <authorList>
            <person name="Poehlein A."/>
            <person name="Moghaddam J.A."/>
            <person name="Harms H."/>
            <person name="Alanjari M."/>
            <person name="Koenig G.M."/>
            <person name="Daniel R."/>
            <person name="Schaeberle T.F."/>
        </authorList>
    </citation>
    <scope>NUCLEOTIDE SEQUENCE [LARGE SCALE GENOMIC DNA]</scope>
    <source>
        <strain evidence="2 3">SWB007</strain>
    </source>
</reference>
<evidence type="ECO:0000256" key="1">
    <source>
        <dbReference type="SAM" id="Phobius"/>
    </source>
</evidence>
<evidence type="ECO:0000313" key="3">
    <source>
        <dbReference type="Proteomes" id="UP000238823"/>
    </source>
</evidence>
<keyword evidence="1" id="KW-1133">Transmembrane helix</keyword>
<dbReference type="AlphaFoldDB" id="A0A2S9YT71"/>
<accession>A0A2S9YT71</accession>
<protein>
    <submittedName>
        <fullName evidence="2">Uncharacterized protein</fullName>
    </submittedName>
</protein>
<sequence>MVELAQAVATARRLAGAHPQASLPCPGCAASVKGQNLERHLTKLHAPLLQTTGEPASVTLRGADRWIVRPAIGLLVGWAVVVTGVFTVKVQLSNQLMAGVGASLLVVFTILLLALLGVFKAQLRLEHDQLKLRCGFGLMSRSLRLPVELEVGSLIERKDSSLTNLSSNMVAEDKRVGRYLRLVSGGTAITVGASKAAGLGQHWADSGWRVGAKRRAWNISVDRESMVALEYYLAGRGLLQPKR</sequence>
<evidence type="ECO:0000313" key="2">
    <source>
        <dbReference type="EMBL" id="PRQ08286.1"/>
    </source>
</evidence>
<feature type="transmembrane region" description="Helical" evidence="1">
    <location>
        <begin position="71"/>
        <end position="90"/>
    </location>
</feature>
<comment type="caution">
    <text evidence="2">The sequence shown here is derived from an EMBL/GenBank/DDBJ whole genome shotgun (WGS) entry which is preliminary data.</text>
</comment>
<gene>
    <name evidence="2" type="ORF">ENSA7_19090</name>
</gene>
<proteinExistence type="predicted"/>
<dbReference type="Proteomes" id="UP000238823">
    <property type="component" value="Unassembled WGS sequence"/>
</dbReference>
<name>A0A2S9YT71_9BACT</name>
<keyword evidence="1" id="KW-0472">Membrane</keyword>
<dbReference type="EMBL" id="PVNL01000042">
    <property type="protein sequence ID" value="PRQ08286.1"/>
    <property type="molecule type" value="Genomic_DNA"/>
</dbReference>
<keyword evidence="1" id="KW-0812">Transmembrane</keyword>
<organism evidence="2 3">
    <name type="scientific">Enhygromyxa salina</name>
    <dbReference type="NCBI Taxonomy" id="215803"/>
    <lineage>
        <taxon>Bacteria</taxon>
        <taxon>Pseudomonadati</taxon>
        <taxon>Myxococcota</taxon>
        <taxon>Polyangia</taxon>
        <taxon>Nannocystales</taxon>
        <taxon>Nannocystaceae</taxon>
        <taxon>Enhygromyxa</taxon>
    </lineage>
</organism>
<feature type="transmembrane region" description="Helical" evidence="1">
    <location>
        <begin position="96"/>
        <end position="119"/>
    </location>
</feature>